<dbReference type="GO" id="GO:0003954">
    <property type="term" value="F:NADH dehydrogenase activity"/>
    <property type="evidence" value="ECO:0007669"/>
    <property type="project" value="TreeGrafter"/>
</dbReference>
<gene>
    <name evidence="5" type="primary">nuoH</name>
    <name evidence="7" type="ORF">MTY_2058</name>
</gene>
<feature type="transmembrane region" description="Helical" evidence="5">
    <location>
        <begin position="322"/>
        <end position="343"/>
    </location>
</feature>
<feature type="transmembrane region" description="Helical" evidence="5">
    <location>
        <begin position="259"/>
        <end position="278"/>
    </location>
</feature>
<dbReference type="EMBL" id="DF238840">
    <property type="protein sequence ID" value="GAF26718.1"/>
    <property type="molecule type" value="Genomic_DNA"/>
</dbReference>
<keyword evidence="5 7" id="KW-0830">Ubiquinone</keyword>
<comment type="function">
    <text evidence="5">NDH-1 shuttles electrons from NADH, via FMN and iron-sulfur (Fe-S) centers, to quinones in the respiratory chain. The immediate electron acceptor for the enzyme in this species is believed to be ubiquinone. Couples the redox reaction to proton translocation (for every two electrons transferred, four hydrogen ions are translocated across the cytoplasmic membrane), and thus conserves the redox energy in a proton gradient. This subunit may bind ubiquinone.</text>
</comment>
<dbReference type="InterPro" id="IPR001694">
    <property type="entry name" value="NADH_UbQ_OxRdtase_su1/FPO"/>
</dbReference>
<keyword evidence="5 6" id="KW-0520">NAD</keyword>
<dbReference type="EC" id="7.1.1.-" evidence="5"/>
<evidence type="ECO:0000256" key="4">
    <source>
        <dbReference type="ARBA" id="ARBA00023136"/>
    </source>
</evidence>
<dbReference type="PROSITE" id="PS00668">
    <property type="entry name" value="COMPLEX1_ND1_2"/>
    <property type="match status" value="1"/>
</dbReference>
<feature type="transmembrane region" description="Helical" evidence="5">
    <location>
        <begin position="98"/>
        <end position="121"/>
    </location>
</feature>
<comment type="subunit">
    <text evidence="5">NDH-1 is composed of 14 different subunits. Subunits NuoA, H, J, K, L, M, N constitute the membrane sector of the complex.</text>
</comment>
<evidence type="ECO:0000256" key="5">
    <source>
        <dbReference type="HAMAP-Rule" id="MF_01350"/>
    </source>
</evidence>
<dbReference type="HAMAP" id="MF_01350">
    <property type="entry name" value="NDH1_NuoH"/>
    <property type="match status" value="1"/>
</dbReference>
<evidence type="ECO:0000256" key="2">
    <source>
        <dbReference type="ARBA" id="ARBA00022692"/>
    </source>
</evidence>
<keyword evidence="4 5" id="KW-0472">Membrane</keyword>
<dbReference type="PANTHER" id="PTHR11432:SF3">
    <property type="entry name" value="NADH-UBIQUINONE OXIDOREDUCTASE CHAIN 1"/>
    <property type="match status" value="1"/>
</dbReference>
<keyword evidence="3 5" id="KW-1133">Transmembrane helix</keyword>
<keyword evidence="2 5" id="KW-0812">Transmembrane</keyword>
<comment type="subcellular location">
    <subcellularLocation>
        <location evidence="5 6">Cell membrane</location>
        <topology evidence="5 6">Multi-pass membrane protein</topology>
    </subcellularLocation>
    <subcellularLocation>
        <location evidence="1">Membrane</location>
        <topology evidence="1">Multi-pass membrane protein</topology>
    </subcellularLocation>
</comment>
<feature type="transmembrane region" description="Helical" evidence="5">
    <location>
        <begin position="24"/>
        <end position="51"/>
    </location>
</feature>
<evidence type="ECO:0000256" key="1">
    <source>
        <dbReference type="ARBA" id="ARBA00004141"/>
    </source>
</evidence>
<dbReference type="AlphaFoldDB" id="A0A0S6UGP4"/>
<comment type="similarity">
    <text evidence="5 6">Belongs to the complex I subunit 1 family.</text>
</comment>
<protein>
    <recommendedName>
        <fullName evidence="5">NADH-quinone oxidoreductase subunit H</fullName>
        <ecNumber evidence="5">7.1.1.-</ecNumber>
    </recommendedName>
    <alternativeName>
        <fullName evidence="5">NADH dehydrogenase I subunit H</fullName>
    </alternativeName>
    <alternativeName>
        <fullName evidence="5">NDH-1 subunit H</fullName>
    </alternativeName>
</protein>
<dbReference type="RefSeq" id="WP_081214258.1">
    <property type="nucleotide sequence ID" value="NZ_DF238840.1"/>
</dbReference>
<keyword evidence="5" id="KW-1003">Cell membrane</keyword>
<feature type="transmembrane region" description="Helical" evidence="5">
    <location>
        <begin position="203"/>
        <end position="222"/>
    </location>
</feature>
<feature type="transmembrane region" description="Helical" evidence="5">
    <location>
        <begin position="133"/>
        <end position="154"/>
    </location>
</feature>
<comment type="catalytic activity">
    <reaction evidence="5">
        <text>a quinone + NADH + 5 H(+)(in) = a quinol + NAD(+) + 4 H(+)(out)</text>
        <dbReference type="Rhea" id="RHEA:57888"/>
        <dbReference type="ChEBI" id="CHEBI:15378"/>
        <dbReference type="ChEBI" id="CHEBI:24646"/>
        <dbReference type="ChEBI" id="CHEBI:57540"/>
        <dbReference type="ChEBI" id="CHEBI:57945"/>
        <dbReference type="ChEBI" id="CHEBI:132124"/>
    </reaction>
</comment>
<dbReference type="PANTHER" id="PTHR11432">
    <property type="entry name" value="NADH DEHYDROGENASE SUBUNIT 1"/>
    <property type="match status" value="1"/>
</dbReference>
<dbReference type="NCBIfam" id="NF004741">
    <property type="entry name" value="PRK06076.1-2"/>
    <property type="match status" value="1"/>
</dbReference>
<dbReference type="GO" id="GO:0016655">
    <property type="term" value="F:oxidoreductase activity, acting on NAD(P)H, quinone or similar compound as acceptor"/>
    <property type="evidence" value="ECO:0007669"/>
    <property type="project" value="UniProtKB-UniRule"/>
</dbReference>
<keyword evidence="5" id="KW-0874">Quinone</keyword>
<dbReference type="InterPro" id="IPR018086">
    <property type="entry name" value="NADH_UbQ_OxRdtase_su1_CS"/>
</dbReference>
<proteinExistence type="inferred from homology"/>
<dbReference type="GO" id="GO:0009060">
    <property type="term" value="P:aerobic respiration"/>
    <property type="evidence" value="ECO:0007669"/>
    <property type="project" value="TreeGrafter"/>
</dbReference>
<reference evidence="7" key="1">
    <citation type="journal article" date="2014" name="Gene">
        <title>Genome-guided analysis of transformation efficiency and carbon dioxide assimilation by Moorella thermoacetica Y72.</title>
        <authorList>
            <person name="Tsukahara K."/>
            <person name="Kita A."/>
            <person name="Nakashimada Y."/>
            <person name="Hoshino T."/>
            <person name="Murakami K."/>
        </authorList>
    </citation>
    <scope>NUCLEOTIDE SEQUENCE [LARGE SCALE GENOMIC DNA]</scope>
    <source>
        <strain evidence="7">Y72</strain>
    </source>
</reference>
<evidence type="ECO:0000313" key="7">
    <source>
        <dbReference type="EMBL" id="GAF26718.1"/>
    </source>
</evidence>
<keyword evidence="5" id="KW-1278">Translocase</keyword>
<dbReference type="PROSITE" id="PS00667">
    <property type="entry name" value="COMPLEX1_ND1_1"/>
    <property type="match status" value="1"/>
</dbReference>
<organism evidence="7">
    <name type="scientific">Moorella thermoacetica Y72</name>
    <dbReference type="NCBI Taxonomy" id="1325331"/>
    <lineage>
        <taxon>Bacteria</taxon>
        <taxon>Bacillati</taxon>
        <taxon>Bacillota</taxon>
        <taxon>Clostridia</taxon>
        <taxon>Neomoorellales</taxon>
        <taxon>Neomoorellaceae</taxon>
        <taxon>Neomoorella</taxon>
    </lineage>
</organism>
<dbReference type="Proteomes" id="UP000063718">
    <property type="component" value="Unassembled WGS sequence"/>
</dbReference>
<evidence type="ECO:0000256" key="6">
    <source>
        <dbReference type="RuleBase" id="RU000471"/>
    </source>
</evidence>
<evidence type="ECO:0000256" key="3">
    <source>
        <dbReference type="ARBA" id="ARBA00022989"/>
    </source>
</evidence>
<dbReference type="GO" id="GO:0048038">
    <property type="term" value="F:quinone binding"/>
    <property type="evidence" value="ECO:0007669"/>
    <property type="project" value="UniProtKB-KW"/>
</dbReference>
<name>A0A0S6UGP4_NEOTH</name>
<feature type="transmembrane region" description="Helical" evidence="5">
    <location>
        <begin position="175"/>
        <end position="197"/>
    </location>
</feature>
<accession>A0A0S6UGP4</accession>
<dbReference type="Pfam" id="PF00146">
    <property type="entry name" value="NADHdh"/>
    <property type="match status" value="1"/>
</dbReference>
<sequence length="348" mass="38840">MTVEDIFTGIAAYLRGFLAGAPPWVVTLAMGVLYLIGVLAFIFLNALYLIYLERKISAYMQQRIGPNRLGPHGLLQSVADAVKLLGKEDIIPRGADRWVFIIAPVLIFIPATMLYAVIPFGKGMVPADLNIGVFYFLAVASTTTIAILMGGWGANNKYALLGSMRCVAQMVSYEIPLTFSILGVIMLAGSLQTSQIVAAQGKIWYILLQPLAFIIYFIAATAEVNRAPFDLVEGEQEIIAGPYTEYTGMRYALFYLSEYANLVSVSALAVTLFLGGWQGPWLPSWLWFLIKVYIMIFIFMWVRWTFPRIRIDHLLSFNWKVLLPLSLANILVTGVGIKIYQLLTLGRW</sequence>
<feature type="transmembrane region" description="Helical" evidence="5">
    <location>
        <begin position="284"/>
        <end position="302"/>
    </location>
</feature>
<dbReference type="GO" id="GO:0005886">
    <property type="term" value="C:plasma membrane"/>
    <property type="evidence" value="ECO:0007669"/>
    <property type="project" value="UniProtKB-SubCell"/>
</dbReference>